<name>A0A6A3P9S8_9STRA</name>
<comment type="caution">
    <text evidence="3">The sequence shown here is derived from an EMBL/GenBank/DDBJ whole genome shotgun (WGS) entry which is preliminary data.</text>
</comment>
<dbReference type="PROSITE" id="PS51257">
    <property type="entry name" value="PROKAR_LIPOPROTEIN"/>
    <property type="match status" value="1"/>
</dbReference>
<feature type="region of interest" description="Disordered" evidence="1">
    <location>
        <begin position="1"/>
        <end position="31"/>
    </location>
</feature>
<keyword evidence="6" id="KW-1185">Reference proteome</keyword>
<dbReference type="Proteomes" id="UP000429607">
    <property type="component" value="Unassembled WGS sequence"/>
</dbReference>
<gene>
    <name evidence="3" type="ORF">PR001_g2081</name>
    <name evidence="2" type="ORF">PR002_g2614</name>
    <name evidence="4" type="ORF">PR003_g2118</name>
</gene>
<feature type="compositionally biased region" description="Basic residues" evidence="1">
    <location>
        <begin position="1"/>
        <end position="10"/>
    </location>
</feature>
<dbReference type="EMBL" id="QXFU01000090">
    <property type="protein sequence ID" value="KAE9044754.1"/>
    <property type="molecule type" value="Genomic_DNA"/>
</dbReference>
<evidence type="ECO:0000313" key="3">
    <source>
        <dbReference type="EMBL" id="KAE9050759.1"/>
    </source>
</evidence>
<dbReference type="EMBL" id="QXFV01000068">
    <property type="protein sequence ID" value="KAE9050759.1"/>
    <property type="molecule type" value="Genomic_DNA"/>
</dbReference>
<proteinExistence type="predicted"/>
<accession>A0A6A3P9S8</accession>
<dbReference type="Proteomes" id="UP000434957">
    <property type="component" value="Unassembled WGS sequence"/>
</dbReference>
<evidence type="ECO:0000313" key="5">
    <source>
        <dbReference type="Proteomes" id="UP000429607"/>
    </source>
</evidence>
<organism evidence="3 5">
    <name type="scientific">Phytophthora rubi</name>
    <dbReference type="NCBI Taxonomy" id="129364"/>
    <lineage>
        <taxon>Eukaryota</taxon>
        <taxon>Sar</taxon>
        <taxon>Stramenopiles</taxon>
        <taxon>Oomycota</taxon>
        <taxon>Peronosporomycetes</taxon>
        <taxon>Peronosporales</taxon>
        <taxon>Peronosporaceae</taxon>
        <taxon>Phytophthora</taxon>
    </lineage>
</organism>
<dbReference type="Proteomes" id="UP000435112">
    <property type="component" value="Unassembled WGS sequence"/>
</dbReference>
<dbReference type="AlphaFoldDB" id="A0A6A3P9S8"/>
<evidence type="ECO:0000256" key="1">
    <source>
        <dbReference type="SAM" id="MobiDB-lite"/>
    </source>
</evidence>
<dbReference type="EMBL" id="QXFT01000064">
    <property type="protein sequence ID" value="KAE9356833.1"/>
    <property type="molecule type" value="Genomic_DNA"/>
</dbReference>
<evidence type="ECO:0000313" key="6">
    <source>
        <dbReference type="Proteomes" id="UP000434957"/>
    </source>
</evidence>
<sequence>MRSLLRRIRRTPSSQSIQVGGACEDSAPQRQLRLSRTSAVLSKAIESTEESTRSRKRDRLRNFLTRRRGNLTRAFLWPDKDESRSSDGTEECDDVYMVDYHSDSDSDDDSLCGDNYVTPPVAIPELYRRQDRMGGIIVAGARVLFTFTGFKRQQMMLRRLQSVSETDELAIPVGLHREYIVIPAF</sequence>
<reference evidence="5 7" key="1">
    <citation type="submission" date="2018-09" db="EMBL/GenBank/DDBJ databases">
        <title>Genomic investigation of the strawberry pathogen Phytophthora fragariae indicates pathogenicity is determined by transcriptional variation in three key races.</title>
        <authorList>
            <person name="Adams T.M."/>
            <person name="Armitage A.D."/>
            <person name="Sobczyk M.K."/>
            <person name="Bates H.J."/>
            <person name="Dunwell J.M."/>
            <person name="Nellist C.F."/>
            <person name="Harrison R.J."/>
        </authorList>
    </citation>
    <scope>NUCLEOTIDE SEQUENCE [LARGE SCALE GENOMIC DNA]</scope>
    <source>
        <strain evidence="3 5">SCRP249</strain>
        <strain evidence="2 7">SCRP324</strain>
        <strain evidence="4 6">SCRP333</strain>
    </source>
</reference>
<evidence type="ECO:0000313" key="7">
    <source>
        <dbReference type="Proteomes" id="UP000435112"/>
    </source>
</evidence>
<evidence type="ECO:0000313" key="4">
    <source>
        <dbReference type="EMBL" id="KAE9356833.1"/>
    </source>
</evidence>
<dbReference type="OrthoDB" id="127096at2759"/>
<evidence type="ECO:0000313" key="2">
    <source>
        <dbReference type="EMBL" id="KAE9044754.1"/>
    </source>
</evidence>
<protein>
    <submittedName>
        <fullName evidence="3">Uncharacterized protein</fullName>
    </submittedName>
</protein>